<dbReference type="InterPro" id="IPR046275">
    <property type="entry name" value="DUF6308"/>
</dbReference>
<name>A0A9D2CB24_9MICO</name>
<proteinExistence type="predicted"/>
<dbReference type="Pfam" id="PF19827">
    <property type="entry name" value="DUF6308"/>
    <property type="match status" value="1"/>
</dbReference>
<evidence type="ECO:0000313" key="1">
    <source>
        <dbReference type="EMBL" id="HIY67398.1"/>
    </source>
</evidence>
<dbReference type="Proteomes" id="UP000824005">
    <property type="component" value="Unassembled WGS sequence"/>
</dbReference>
<reference evidence="1" key="1">
    <citation type="journal article" date="2021" name="PeerJ">
        <title>Extensive microbial diversity within the chicken gut microbiome revealed by metagenomics and culture.</title>
        <authorList>
            <person name="Gilroy R."/>
            <person name="Ravi A."/>
            <person name="Getino M."/>
            <person name="Pursley I."/>
            <person name="Horton D.L."/>
            <person name="Alikhan N.F."/>
            <person name="Baker D."/>
            <person name="Gharbi K."/>
            <person name="Hall N."/>
            <person name="Watson M."/>
            <person name="Adriaenssens E.M."/>
            <person name="Foster-Nyarko E."/>
            <person name="Jarju S."/>
            <person name="Secka A."/>
            <person name="Antonio M."/>
            <person name="Oren A."/>
            <person name="Chaudhuri R.R."/>
            <person name="La Ragione R."/>
            <person name="Hildebrand F."/>
            <person name="Pallen M.J."/>
        </authorList>
    </citation>
    <scope>NUCLEOTIDE SEQUENCE</scope>
    <source>
        <strain evidence="1">ChiGjej1B1-98</strain>
    </source>
</reference>
<organism evidence="1 2">
    <name type="scientific">Candidatus Agrococcus pullicola</name>
    <dbReference type="NCBI Taxonomy" id="2838429"/>
    <lineage>
        <taxon>Bacteria</taxon>
        <taxon>Bacillati</taxon>
        <taxon>Actinomycetota</taxon>
        <taxon>Actinomycetes</taxon>
        <taxon>Micrococcales</taxon>
        <taxon>Microbacteriaceae</taxon>
        <taxon>Agrococcus</taxon>
    </lineage>
</organism>
<gene>
    <name evidence="1" type="ORF">H9830_14115</name>
</gene>
<dbReference type="EMBL" id="DXDC01000429">
    <property type="protein sequence ID" value="HIY67398.1"/>
    <property type="molecule type" value="Genomic_DNA"/>
</dbReference>
<comment type="caution">
    <text evidence="1">The sequence shown here is derived from an EMBL/GenBank/DDBJ whole genome shotgun (WGS) entry which is preliminary data.</text>
</comment>
<dbReference type="AlphaFoldDB" id="A0A9D2CB24"/>
<reference evidence="1" key="2">
    <citation type="submission" date="2021-04" db="EMBL/GenBank/DDBJ databases">
        <authorList>
            <person name="Gilroy R."/>
        </authorList>
    </citation>
    <scope>NUCLEOTIDE SEQUENCE</scope>
    <source>
        <strain evidence="1">ChiGjej1B1-98</strain>
    </source>
</reference>
<evidence type="ECO:0000313" key="2">
    <source>
        <dbReference type="Proteomes" id="UP000824005"/>
    </source>
</evidence>
<protein>
    <submittedName>
        <fullName evidence="1">Uncharacterized protein</fullName>
    </submittedName>
</protein>
<accession>A0A9D2CB24</accession>
<sequence length="226" mass="25263">MTIHDALRQISREAGKNFAKEYFKESESFPGSKNYTGAHFESIGHTATPDDQVTATDLLAVQTLSVKVPARAAIGILETSASEVSNLLNRIDPDLHLESIESEKDFDVHLGEQSPALELWRLLCRTGPGLKKWGVGPTIASKIMARKRPHLIPIEDSVVNREIGLGSQNSWLVWWEELRQDDYLVERATEVREHVGHSKLSTLRTLDIVLWKSGEQIEASAKNNSE</sequence>